<evidence type="ECO:0000256" key="2">
    <source>
        <dbReference type="ARBA" id="ARBA00022730"/>
    </source>
</evidence>
<dbReference type="Gene3D" id="4.10.640.10">
    <property type="entry name" value="Ribosomal protein S18"/>
    <property type="match status" value="1"/>
</dbReference>
<protein>
    <recommendedName>
        <fullName evidence="6 7">Small ribosomal subunit protein bS18</fullName>
    </recommendedName>
</protein>
<dbReference type="GO" id="GO:0003735">
    <property type="term" value="F:structural constituent of ribosome"/>
    <property type="evidence" value="ECO:0007669"/>
    <property type="project" value="InterPro"/>
</dbReference>
<name>A0A0U2VXM6_9BACT</name>
<dbReference type="GO" id="GO:0022627">
    <property type="term" value="C:cytosolic small ribosomal subunit"/>
    <property type="evidence" value="ECO:0007669"/>
    <property type="project" value="TreeGrafter"/>
</dbReference>
<dbReference type="PANTHER" id="PTHR13479:SF40">
    <property type="entry name" value="SMALL RIBOSOMAL SUBUNIT PROTEIN BS18M"/>
    <property type="match status" value="1"/>
</dbReference>
<evidence type="ECO:0000256" key="5">
    <source>
        <dbReference type="ARBA" id="ARBA00023274"/>
    </source>
</evidence>
<comment type="subunit">
    <text evidence="7">Part of the 30S ribosomal subunit. Forms a tight heterodimer with protein bS6.</text>
</comment>
<dbReference type="InterPro" id="IPR018275">
    <property type="entry name" value="Ribosomal_bS18_CS"/>
</dbReference>
<evidence type="ECO:0000256" key="1">
    <source>
        <dbReference type="ARBA" id="ARBA00005589"/>
    </source>
</evidence>
<dbReference type="PROSITE" id="PS00057">
    <property type="entry name" value="RIBOSOMAL_S18"/>
    <property type="match status" value="1"/>
</dbReference>
<dbReference type="EMBL" id="KT201085">
    <property type="protein sequence ID" value="ALS56047.1"/>
    <property type="molecule type" value="Genomic_DNA"/>
</dbReference>
<evidence type="ECO:0000256" key="3">
    <source>
        <dbReference type="ARBA" id="ARBA00022884"/>
    </source>
</evidence>
<evidence type="ECO:0000256" key="8">
    <source>
        <dbReference type="RuleBase" id="RU003910"/>
    </source>
</evidence>
<dbReference type="HAMAP" id="MF_00270">
    <property type="entry name" value="Ribosomal_bS18"/>
    <property type="match status" value="1"/>
</dbReference>
<evidence type="ECO:0000256" key="6">
    <source>
        <dbReference type="ARBA" id="ARBA00035141"/>
    </source>
</evidence>
<keyword evidence="3 7" id="KW-0694">RNA-binding</keyword>
<keyword evidence="4 7" id="KW-0689">Ribosomal protein</keyword>
<dbReference type="InterPro" id="IPR001648">
    <property type="entry name" value="Ribosomal_bS18"/>
</dbReference>
<reference evidence="9" key="1">
    <citation type="journal article" date="2016" name="ISME J.">
        <title>Functional metagenomic screen reveals new and diverse microbial rhodopsins.</title>
        <authorList>
            <person name="Pushkarev A."/>
            <person name="Beja O."/>
        </authorList>
    </citation>
    <scope>NUCLEOTIDE SEQUENCE</scope>
</reference>
<gene>
    <name evidence="7" type="primary">rpsR</name>
</gene>
<dbReference type="InterPro" id="IPR036870">
    <property type="entry name" value="Ribosomal_bS18_sf"/>
</dbReference>
<evidence type="ECO:0000256" key="7">
    <source>
        <dbReference type="HAMAP-Rule" id="MF_00270"/>
    </source>
</evidence>
<dbReference type="SUPFAM" id="SSF46911">
    <property type="entry name" value="Ribosomal protein S18"/>
    <property type="match status" value="1"/>
</dbReference>
<comment type="similarity">
    <text evidence="1 7 8">Belongs to the bacterial ribosomal protein bS18 family.</text>
</comment>
<comment type="function">
    <text evidence="7">Binds as a heterodimer with protein bS6 to the central domain of the 16S rRNA, where it helps stabilize the platform of the 30S subunit.</text>
</comment>
<accession>A0A0U2VXM6</accession>
<dbReference type="GO" id="GO:0006412">
    <property type="term" value="P:translation"/>
    <property type="evidence" value="ECO:0007669"/>
    <property type="project" value="UniProtKB-UniRule"/>
</dbReference>
<dbReference type="AlphaFoldDB" id="A0A0U2VXM6"/>
<dbReference type="PRINTS" id="PR00974">
    <property type="entry name" value="RIBOSOMALS18"/>
</dbReference>
<proteinExistence type="inferred from homology"/>
<evidence type="ECO:0000313" key="9">
    <source>
        <dbReference type="EMBL" id="ALS56047.1"/>
    </source>
</evidence>
<sequence length="76" mass="8951">MSRFFRRRKFCRFSAENVAEIDYKDLDTLKQYITETGKIVPSRITGTSSKYQRQLATAIKRARYLALLPYTDSHDI</sequence>
<dbReference type="PANTHER" id="PTHR13479">
    <property type="entry name" value="30S RIBOSOMAL PROTEIN S18"/>
    <property type="match status" value="1"/>
</dbReference>
<evidence type="ECO:0000256" key="4">
    <source>
        <dbReference type="ARBA" id="ARBA00022980"/>
    </source>
</evidence>
<dbReference type="FunFam" id="4.10.640.10:FF:000001">
    <property type="entry name" value="30S ribosomal protein S18"/>
    <property type="match status" value="1"/>
</dbReference>
<keyword evidence="5 7" id="KW-0687">Ribonucleoprotein</keyword>
<keyword evidence="2 7" id="KW-0699">rRNA-binding</keyword>
<dbReference type="GO" id="GO:0070181">
    <property type="term" value="F:small ribosomal subunit rRNA binding"/>
    <property type="evidence" value="ECO:0007669"/>
    <property type="project" value="TreeGrafter"/>
</dbReference>
<dbReference type="NCBIfam" id="TIGR00165">
    <property type="entry name" value="S18"/>
    <property type="match status" value="1"/>
</dbReference>
<dbReference type="Pfam" id="PF01084">
    <property type="entry name" value="Ribosomal_S18"/>
    <property type="match status" value="1"/>
</dbReference>
<organism evidence="9">
    <name type="scientific">uncultured bacterium EIL107F05</name>
    <dbReference type="NCBI Taxonomy" id="1768198"/>
    <lineage>
        <taxon>Bacteria</taxon>
        <taxon>environmental samples</taxon>
    </lineage>
</organism>